<sequence>MKYSYSGWLTQVNIWGRVLTQEEIGALAGCHYDMEGDVMSWSGPWRHYDVKEEEIRLVELCTSVSRGRLTVPLPLLRYTDAVQVCLGLRGYIAVPTTKQQFLEEIGFFQDFVEGRWSKPKDSDDNTTLVATTAPVPSIYNGV</sequence>
<accession>A0AAE1QMM9</accession>
<dbReference type="AlphaFoldDB" id="A0AAE1QMM9"/>
<dbReference type="EMBL" id="JAWZYT010000029">
    <property type="protein sequence ID" value="KAK4329201.1"/>
    <property type="molecule type" value="Genomic_DNA"/>
</dbReference>
<gene>
    <name evidence="1" type="ORF">Pmani_000425</name>
    <name evidence="2" type="ORF">Pmani_000429</name>
</gene>
<dbReference type="SUPFAM" id="SSF49899">
    <property type="entry name" value="Concanavalin A-like lectins/glucanases"/>
    <property type="match status" value="1"/>
</dbReference>
<name>A0AAE1QMM9_9EUCA</name>
<evidence type="ECO:0000313" key="1">
    <source>
        <dbReference type="EMBL" id="KAK4329197.1"/>
    </source>
</evidence>
<reference evidence="2" key="1">
    <citation type="submission" date="2023-11" db="EMBL/GenBank/DDBJ databases">
        <title>Genome assemblies of two species of porcelain crab, Petrolisthes cinctipes and Petrolisthes manimaculis (Anomura: Porcellanidae).</title>
        <authorList>
            <person name="Angst P."/>
        </authorList>
    </citation>
    <scope>NUCLEOTIDE SEQUENCE</scope>
    <source>
        <strain evidence="2">PB745_02</strain>
        <tissue evidence="2">Gill</tissue>
    </source>
</reference>
<proteinExistence type="predicted"/>
<organism evidence="2 3">
    <name type="scientific">Petrolisthes manimaculis</name>
    <dbReference type="NCBI Taxonomy" id="1843537"/>
    <lineage>
        <taxon>Eukaryota</taxon>
        <taxon>Metazoa</taxon>
        <taxon>Ecdysozoa</taxon>
        <taxon>Arthropoda</taxon>
        <taxon>Crustacea</taxon>
        <taxon>Multicrustacea</taxon>
        <taxon>Malacostraca</taxon>
        <taxon>Eumalacostraca</taxon>
        <taxon>Eucarida</taxon>
        <taxon>Decapoda</taxon>
        <taxon>Pleocyemata</taxon>
        <taxon>Anomura</taxon>
        <taxon>Galatheoidea</taxon>
        <taxon>Porcellanidae</taxon>
        <taxon>Petrolisthes</taxon>
    </lineage>
</organism>
<dbReference type="EMBL" id="JAWZYT010000029">
    <property type="protein sequence ID" value="KAK4329197.1"/>
    <property type="molecule type" value="Genomic_DNA"/>
</dbReference>
<evidence type="ECO:0000313" key="3">
    <source>
        <dbReference type="Proteomes" id="UP001292094"/>
    </source>
</evidence>
<dbReference type="InterPro" id="IPR013320">
    <property type="entry name" value="ConA-like_dom_sf"/>
</dbReference>
<protein>
    <submittedName>
        <fullName evidence="2">Uncharacterized protein</fullName>
    </submittedName>
</protein>
<keyword evidence="3" id="KW-1185">Reference proteome</keyword>
<comment type="caution">
    <text evidence="2">The sequence shown here is derived from an EMBL/GenBank/DDBJ whole genome shotgun (WGS) entry which is preliminary data.</text>
</comment>
<dbReference type="Gene3D" id="2.60.120.200">
    <property type="match status" value="1"/>
</dbReference>
<evidence type="ECO:0000313" key="2">
    <source>
        <dbReference type="EMBL" id="KAK4329201.1"/>
    </source>
</evidence>
<dbReference type="Proteomes" id="UP001292094">
    <property type="component" value="Unassembled WGS sequence"/>
</dbReference>